<evidence type="ECO:0000313" key="1">
    <source>
        <dbReference type="EMBL" id="RGS42043.1"/>
    </source>
</evidence>
<dbReference type="Pfam" id="PF08282">
    <property type="entry name" value="Hydrolase_3"/>
    <property type="match status" value="1"/>
</dbReference>
<dbReference type="SFLD" id="SFLDG01140">
    <property type="entry name" value="C2.B:_Phosphomannomutase_and_P"/>
    <property type="match status" value="1"/>
</dbReference>
<dbReference type="InterPro" id="IPR036412">
    <property type="entry name" value="HAD-like_sf"/>
</dbReference>
<protein>
    <submittedName>
        <fullName evidence="1">Cof-type HAD-IIB family hydrolase</fullName>
    </submittedName>
</protein>
<dbReference type="OMA" id="FSCEWSW"/>
<accession>A0A395V9H8</accession>
<dbReference type="EMBL" id="QRVL01000001">
    <property type="protein sequence ID" value="RGS42043.1"/>
    <property type="molecule type" value="Genomic_DNA"/>
</dbReference>
<dbReference type="NCBIfam" id="TIGR00099">
    <property type="entry name" value="Cof-subfamily"/>
    <property type="match status" value="1"/>
</dbReference>
<dbReference type="InterPro" id="IPR023214">
    <property type="entry name" value="HAD_sf"/>
</dbReference>
<dbReference type="AlphaFoldDB" id="A0A395V9H8"/>
<dbReference type="Proteomes" id="UP000266172">
    <property type="component" value="Unassembled WGS sequence"/>
</dbReference>
<comment type="caution">
    <text evidence="1">The sequence shown here is derived from an EMBL/GenBank/DDBJ whole genome shotgun (WGS) entry which is preliminary data.</text>
</comment>
<proteinExistence type="predicted"/>
<dbReference type="Gene3D" id="3.40.50.1000">
    <property type="entry name" value="HAD superfamily/HAD-like"/>
    <property type="match status" value="1"/>
</dbReference>
<dbReference type="InterPro" id="IPR006379">
    <property type="entry name" value="HAD-SF_hydro_IIB"/>
</dbReference>
<dbReference type="GO" id="GO:0016791">
    <property type="term" value="F:phosphatase activity"/>
    <property type="evidence" value="ECO:0007669"/>
    <property type="project" value="TreeGrafter"/>
</dbReference>
<organism evidence="1 2">
    <name type="scientific">Roseburia hominis</name>
    <dbReference type="NCBI Taxonomy" id="301301"/>
    <lineage>
        <taxon>Bacteria</taxon>
        <taxon>Bacillati</taxon>
        <taxon>Bacillota</taxon>
        <taxon>Clostridia</taxon>
        <taxon>Lachnospirales</taxon>
        <taxon>Lachnospiraceae</taxon>
        <taxon>Roseburia</taxon>
    </lineage>
</organism>
<name>A0A395V9H8_9FIRM</name>
<gene>
    <name evidence="1" type="ORF">DWX93_01510</name>
</gene>
<dbReference type="RefSeq" id="WP_014079777.1">
    <property type="nucleotide sequence ID" value="NZ_CAKMUY010000016.1"/>
</dbReference>
<dbReference type="PANTHER" id="PTHR10000">
    <property type="entry name" value="PHOSPHOSERINE PHOSPHATASE"/>
    <property type="match status" value="1"/>
</dbReference>
<dbReference type="Gene3D" id="3.30.1240.10">
    <property type="match status" value="1"/>
</dbReference>
<reference evidence="1 2" key="1">
    <citation type="submission" date="2018-08" db="EMBL/GenBank/DDBJ databases">
        <title>A genome reference for cultivated species of the human gut microbiota.</title>
        <authorList>
            <person name="Zou Y."/>
            <person name="Xue W."/>
            <person name="Luo G."/>
        </authorList>
    </citation>
    <scope>NUCLEOTIDE SEQUENCE [LARGE SCALE GENOMIC DNA]</scope>
    <source>
        <strain evidence="1 2">AF22-12AC</strain>
    </source>
</reference>
<dbReference type="CDD" id="cd07516">
    <property type="entry name" value="HAD_Pase"/>
    <property type="match status" value="1"/>
</dbReference>
<keyword evidence="1" id="KW-0378">Hydrolase</keyword>
<evidence type="ECO:0000313" key="2">
    <source>
        <dbReference type="Proteomes" id="UP000266172"/>
    </source>
</evidence>
<dbReference type="GO" id="GO:0005829">
    <property type="term" value="C:cytosol"/>
    <property type="evidence" value="ECO:0007669"/>
    <property type="project" value="TreeGrafter"/>
</dbReference>
<dbReference type="GO" id="GO:0000287">
    <property type="term" value="F:magnesium ion binding"/>
    <property type="evidence" value="ECO:0007669"/>
    <property type="project" value="TreeGrafter"/>
</dbReference>
<dbReference type="NCBIfam" id="TIGR01484">
    <property type="entry name" value="HAD-SF-IIB"/>
    <property type="match status" value="1"/>
</dbReference>
<dbReference type="InterPro" id="IPR000150">
    <property type="entry name" value="Cof"/>
</dbReference>
<dbReference type="GeneID" id="93723425"/>
<dbReference type="SFLD" id="SFLDS00003">
    <property type="entry name" value="Haloacid_Dehalogenase"/>
    <property type="match status" value="1"/>
</dbReference>
<sequence>MNHKILFVDLDATLLSDDKTVSEENRAAIQKMLLAGHDIVLSTGRPVESGRAVARELELTQPGCYMIAFNGAVLYDCAADRVLLKRSLPIEVTQELFERAAKAGIYAQTYNNTEIITTRHTAELEYYRKKTGLSYKLSANVLDLLEEEPQKVLMIDLKNTGRLARFREKNLEWEKGKCTSFFSCREYLEYCPLDTSKGTGVSCLTKMLNLPLDCTVAVGDEENDIAMLNAAHIGVAVKNATPEVKAAADYVTEHDNNHNAIAEVIERFIL</sequence>
<dbReference type="SUPFAM" id="SSF56784">
    <property type="entry name" value="HAD-like"/>
    <property type="match status" value="1"/>
</dbReference>
<dbReference type="PANTHER" id="PTHR10000:SF8">
    <property type="entry name" value="HAD SUPERFAMILY HYDROLASE-LIKE, TYPE 3"/>
    <property type="match status" value="1"/>
</dbReference>